<name>A0A4Y6PVF6_PERCE</name>
<evidence type="ECO:0000256" key="2">
    <source>
        <dbReference type="ARBA" id="ARBA00022729"/>
    </source>
</evidence>
<evidence type="ECO:0000256" key="5">
    <source>
        <dbReference type="ARBA" id="ARBA00023284"/>
    </source>
</evidence>
<dbReference type="InterPro" id="IPR036249">
    <property type="entry name" value="Thioredoxin-like_sf"/>
</dbReference>
<evidence type="ECO:0000313" key="10">
    <source>
        <dbReference type="Proteomes" id="UP000315995"/>
    </source>
</evidence>
<keyword evidence="5" id="KW-0676">Redox-active center</keyword>
<keyword evidence="10" id="KW-1185">Reference proteome</keyword>
<dbReference type="PROSITE" id="PS51352">
    <property type="entry name" value="THIOREDOXIN_2"/>
    <property type="match status" value="3"/>
</dbReference>
<evidence type="ECO:0000256" key="3">
    <source>
        <dbReference type="ARBA" id="ARBA00023002"/>
    </source>
</evidence>
<keyword evidence="4" id="KW-1015">Disulfide bond</keyword>
<dbReference type="SUPFAM" id="SSF52833">
    <property type="entry name" value="Thioredoxin-like"/>
    <property type="match status" value="3"/>
</dbReference>
<dbReference type="PANTHER" id="PTHR13887">
    <property type="entry name" value="GLUTATHIONE S-TRANSFERASE KAPPA"/>
    <property type="match status" value="1"/>
</dbReference>
<sequence length="673" mass="75697">MKFRLFRVVVMLSSLWMASCSSSPPQETDQAPVEQTADKAGTEEQENPNEAESDILPVGDSPVLGKADAPVTIVAFSDLQCPFCARGATTMHRLVDKYPNDVRVVFKHYPLPFHQQADEAAKATIAAGNQGKFWEMHDWLFENQRQFKVHQNGFKEWTSQRAKEMGLNVEQFEADFDAPATQKQIDDDMKLGQDVAVRGTPHFFVNGERVRGAKPLAEFEAVVKRKLKQANELLSEDGVSREALYKKAVAENYTKPEPPKRRKSHKPKTRVEYVPVSDQDPMFGNTKDPLVTIVEFSDFQCPFCAKVTPTLDQISKEYGDQVRVVFKQLPLAMHAQAKPAARAALAAHEQGAFWEMHDKLFEKQREMRANADNFDAWAIDVAQEIGLDVAKFEKDYNSDAIAQKVEDDLELAQKVGARGTPNFWINGVNLRGAQPFPEFKAEIDKQIKLAEQLRDDKGLEGEALYKAAVAKNEADNPQKDDKPAVRKKPEPKIDTSKLVVGQAPILGPKDAPVTIFVFSDFQCPYCKRGIQNAEAALKKHPDEVRLVYKHYPLPFHKEAKPAAKAAMAAGEQGKFWEMHDKLFEKQREMRKHSADFDAWVAGLAKEMGLDVAQFKEDMKKPEYDKIIEADMKMGREVGVRGTPVFFVNGVRVVGAQPTSKFDSTIKEELDEAK</sequence>
<feature type="compositionally biased region" description="Acidic residues" evidence="6">
    <location>
        <begin position="43"/>
        <end position="53"/>
    </location>
</feature>
<keyword evidence="2 7" id="KW-0732">Signal</keyword>
<feature type="chain" id="PRO_5030106509" evidence="7">
    <location>
        <begin position="23"/>
        <end position="673"/>
    </location>
</feature>
<protein>
    <submittedName>
        <fullName evidence="9">Thioredoxin</fullName>
    </submittedName>
</protein>
<dbReference type="AlphaFoldDB" id="A0A4Y6PVF6"/>
<feature type="region of interest" description="Disordered" evidence="6">
    <location>
        <begin position="250"/>
        <end position="271"/>
    </location>
</feature>
<evidence type="ECO:0000256" key="4">
    <source>
        <dbReference type="ARBA" id="ARBA00023157"/>
    </source>
</evidence>
<evidence type="ECO:0000259" key="8">
    <source>
        <dbReference type="PROSITE" id="PS51352"/>
    </source>
</evidence>
<comment type="similarity">
    <text evidence="1">Belongs to the thioredoxin family. DsbA subfamily.</text>
</comment>
<feature type="domain" description="Thioredoxin" evidence="8">
    <location>
        <begin position="484"/>
        <end position="670"/>
    </location>
</feature>
<organism evidence="9 10">
    <name type="scientific">Persicimonas caeni</name>
    <dbReference type="NCBI Taxonomy" id="2292766"/>
    <lineage>
        <taxon>Bacteria</taxon>
        <taxon>Deltaproteobacteria</taxon>
        <taxon>Bradymonadales</taxon>
        <taxon>Bradymonadaceae</taxon>
        <taxon>Persicimonas</taxon>
    </lineage>
</organism>
<dbReference type="Gene3D" id="3.40.30.10">
    <property type="entry name" value="Glutaredoxin"/>
    <property type="match status" value="3"/>
</dbReference>
<keyword evidence="3" id="KW-0560">Oxidoreductase</keyword>
<feature type="region of interest" description="Disordered" evidence="6">
    <location>
        <begin position="21"/>
        <end position="59"/>
    </location>
</feature>
<evidence type="ECO:0000256" key="1">
    <source>
        <dbReference type="ARBA" id="ARBA00005791"/>
    </source>
</evidence>
<accession>A0A4Y6PVF6</accession>
<feature type="compositionally biased region" description="Basic and acidic residues" evidence="6">
    <location>
        <begin position="472"/>
        <end position="491"/>
    </location>
</feature>
<dbReference type="InterPro" id="IPR012336">
    <property type="entry name" value="Thioredoxin-like_fold"/>
</dbReference>
<gene>
    <name evidence="9" type="ORF">FIV42_13500</name>
</gene>
<dbReference type="PROSITE" id="PS51257">
    <property type="entry name" value="PROKAR_LIPOPROTEIN"/>
    <property type="match status" value="1"/>
</dbReference>
<proteinExistence type="inferred from homology"/>
<feature type="signal peptide" evidence="7">
    <location>
        <begin position="1"/>
        <end position="22"/>
    </location>
</feature>
<accession>A0A5B8YA45</accession>
<evidence type="ECO:0000256" key="6">
    <source>
        <dbReference type="SAM" id="MobiDB-lite"/>
    </source>
</evidence>
<feature type="region of interest" description="Disordered" evidence="6">
    <location>
        <begin position="470"/>
        <end position="491"/>
    </location>
</feature>
<dbReference type="OrthoDB" id="9784686at2"/>
<dbReference type="GO" id="GO:0016491">
    <property type="term" value="F:oxidoreductase activity"/>
    <property type="evidence" value="ECO:0007669"/>
    <property type="project" value="UniProtKB-KW"/>
</dbReference>
<dbReference type="Pfam" id="PF13462">
    <property type="entry name" value="Thioredoxin_4"/>
    <property type="match status" value="3"/>
</dbReference>
<evidence type="ECO:0000256" key="7">
    <source>
        <dbReference type="SAM" id="SignalP"/>
    </source>
</evidence>
<dbReference type="EMBL" id="CP041186">
    <property type="protein sequence ID" value="QDG51725.1"/>
    <property type="molecule type" value="Genomic_DNA"/>
</dbReference>
<reference evidence="9 10" key="1">
    <citation type="submission" date="2019-06" db="EMBL/GenBank/DDBJ databases">
        <title>Persicimonas caeni gen. nov., sp. nov., a predatory bacterium isolated from solar saltern.</title>
        <authorList>
            <person name="Wang S."/>
        </authorList>
    </citation>
    <scope>NUCLEOTIDE SEQUENCE [LARGE SCALE GENOMIC DNA]</scope>
    <source>
        <strain evidence="9 10">YN101</strain>
    </source>
</reference>
<dbReference type="InterPro" id="IPR013766">
    <property type="entry name" value="Thioredoxin_domain"/>
</dbReference>
<evidence type="ECO:0000313" key="9">
    <source>
        <dbReference type="EMBL" id="QDG51725.1"/>
    </source>
</evidence>
<feature type="domain" description="Thioredoxin" evidence="8">
    <location>
        <begin position="25"/>
        <end position="228"/>
    </location>
</feature>
<dbReference type="RefSeq" id="WP_141198205.1">
    <property type="nucleotide sequence ID" value="NZ_CP041186.1"/>
</dbReference>
<dbReference type="Proteomes" id="UP000315995">
    <property type="component" value="Chromosome"/>
</dbReference>
<dbReference type="PANTHER" id="PTHR13887:SF14">
    <property type="entry name" value="DISULFIDE BOND FORMATION PROTEIN D"/>
    <property type="match status" value="1"/>
</dbReference>
<feature type="domain" description="Thioredoxin" evidence="8">
    <location>
        <begin position="251"/>
        <end position="448"/>
    </location>
</feature>